<dbReference type="PANTHER" id="PTHR43861">
    <property type="entry name" value="TRANS-ACONITATE 2-METHYLTRANSFERASE-RELATED"/>
    <property type="match status" value="1"/>
</dbReference>
<dbReference type="InterPro" id="IPR025714">
    <property type="entry name" value="Methyltranfer_dom"/>
</dbReference>
<dbReference type="PANTHER" id="PTHR43861:SF3">
    <property type="entry name" value="PUTATIVE (AFU_ORTHOLOGUE AFUA_2G14390)-RELATED"/>
    <property type="match status" value="1"/>
</dbReference>
<comment type="caution">
    <text evidence="3">The sequence shown here is derived from an EMBL/GenBank/DDBJ whole genome shotgun (WGS) entry which is preliminary data.</text>
</comment>
<reference evidence="3" key="1">
    <citation type="submission" date="2020-07" db="EMBL/GenBank/DDBJ databases">
        <title>Huge and variable diversity of episymbiotic CPR bacteria and DPANN archaea in groundwater ecosystems.</title>
        <authorList>
            <person name="He C.Y."/>
            <person name="Keren R."/>
            <person name="Whittaker M."/>
            <person name="Farag I.F."/>
            <person name="Doudna J."/>
            <person name="Cate J.H.D."/>
            <person name="Banfield J.F."/>
        </authorList>
    </citation>
    <scope>NUCLEOTIDE SEQUENCE</scope>
    <source>
        <strain evidence="3">NC_groundwater_1664_Pr3_B-0.1um_52_9</strain>
    </source>
</reference>
<dbReference type="GO" id="GO:0008168">
    <property type="term" value="F:methyltransferase activity"/>
    <property type="evidence" value="ECO:0007669"/>
    <property type="project" value="UniProtKB-KW"/>
</dbReference>
<dbReference type="SUPFAM" id="SSF53335">
    <property type="entry name" value="S-adenosyl-L-methionine-dependent methyltransferases"/>
    <property type="match status" value="1"/>
</dbReference>
<dbReference type="Proteomes" id="UP000807825">
    <property type="component" value="Unassembled WGS sequence"/>
</dbReference>
<protein>
    <submittedName>
        <fullName evidence="3">Class I SAM-dependent methyltransferase</fullName>
    </submittedName>
</protein>
<organism evidence="3 4">
    <name type="scientific">Desulfomonile tiedjei</name>
    <dbReference type="NCBI Taxonomy" id="2358"/>
    <lineage>
        <taxon>Bacteria</taxon>
        <taxon>Pseudomonadati</taxon>
        <taxon>Thermodesulfobacteriota</taxon>
        <taxon>Desulfomonilia</taxon>
        <taxon>Desulfomonilales</taxon>
        <taxon>Desulfomonilaceae</taxon>
        <taxon>Desulfomonile</taxon>
    </lineage>
</organism>
<dbReference type="InterPro" id="IPR029063">
    <property type="entry name" value="SAM-dependent_MTases_sf"/>
</dbReference>
<dbReference type="CDD" id="cd02440">
    <property type="entry name" value="AdoMet_MTases"/>
    <property type="match status" value="1"/>
</dbReference>
<proteinExistence type="predicted"/>
<evidence type="ECO:0000256" key="1">
    <source>
        <dbReference type="ARBA" id="ARBA00022679"/>
    </source>
</evidence>
<dbReference type="Pfam" id="PF13847">
    <property type="entry name" value="Methyltransf_31"/>
    <property type="match status" value="1"/>
</dbReference>
<gene>
    <name evidence="3" type="ORF">HY912_03440</name>
</gene>
<sequence length="183" mass="20146">MAKHVCPWWLGYLLVNPMRRWFQNPETILSPYVAEGMTVLDIGPGMGFFTIPAARMVGDTGRVIAVDIQEKMLKSLEKRAEKAGVAGRIVTRLCEPNSLGISEPIDLCLAFNVVHEVPDPRTLFSQIRGILKPTGKLFLAEPGGWHVSEEDFKVTLALAAAVGLKLIAEPKIRRSRSALLALD</sequence>
<evidence type="ECO:0000259" key="2">
    <source>
        <dbReference type="Pfam" id="PF13847"/>
    </source>
</evidence>
<evidence type="ECO:0000313" key="3">
    <source>
        <dbReference type="EMBL" id="MBI5248528.1"/>
    </source>
</evidence>
<accession>A0A9D6UYA3</accession>
<feature type="domain" description="Methyltransferase" evidence="2">
    <location>
        <begin position="35"/>
        <end position="143"/>
    </location>
</feature>
<keyword evidence="1" id="KW-0808">Transferase</keyword>
<evidence type="ECO:0000313" key="4">
    <source>
        <dbReference type="Proteomes" id="UP000807825"/>
    </source>
</evidence>
<dbReference type="Gene3D" id="3.40.50.150">
    <property type="entry name" value="Vaccinia Virus protein VP39"/>
    <property type="match status" value="1"/>
</dbReference>
<dbReference type="GO" id="GO:0032259">
    <property type="term" value="P:methylation"/>
    <property type="evidence" value="ECO:0007669"/>
    <property type="project" value="UniProtKB-KW"/>
</dbReference>
<dbReference type="AlphaFoldDB" id="A0A9D6UYA3"/>
<dbReference type="EMBL" id="JACRDE010000102">
    <property type="protein sequence ID" value="MBI5248528.1"/>
    <property type="molecule type" value="Genomic_DNA"/>
</dbReference>
<name>A0A9D6UYA3_9BACT</name>
<keyword evidence="3" id="KW-0489">Methyltransferase</keyword>